<organism evidence="4 5">
    <name type="scientific">Aromatoleum toluolicum</name>
    <dbReference type="NCBI Taxonomy" id="90060"/>
    <lineage>
        <taxon>Bacteria</taxon>
        <taxon>Pseudomonadati</taxon>
        <taxon>Pseudomonadota</taxon>
        <taxon>Betaproteobacteria</taxon>
        <taxon>Rhodocyclales</taxon>
        <taxon>Rhodocyclaceae</taxon>
        <taxon>Aromatoleum</taxon>
    </lineage>
</organism>
<dbReference type="RefSeq" id="WP_169137232.1">
    <property type="nucleotide sequence ID" value="NZ_WTVS01000002.1"/>
</dbReference>
<protein>
    <submittedName>
        <fullName evidence="4">Tyrosine-type recombinase/integrase</fullName>
    </submittedName>
</protein>
<name>A0ABX1NA22_9RHOO</name>
<dbReference type="InterPro" id="IPR013762">
    <property type="entry name" value="Integrase-like_cat_sf"/>
</dbReference>
<dbReference type="SUPFAM" id="SSF56349">
    <property type="entry name" value="DNA breaking-rejoining enzymes"/>
    <property type="match status" value="1"/>
</dbReference>
<evidence type="ECO:0000256" key="1">
    <source>
        <dbReference type="ARBA" id="ARBA00022908"/>
    </source>
</evidence>
<reference evidence="4 5" key="1">
    <citation type="submission" date="2019-12" db="EMBL/GenBank/DDBJ databases">
        <title>Comparative genomics gives insights into the taxonomy of the Azoarcus-Aromatoleum group and reveals separate origins of nif in the plant-associated Azoarcus and non-plant-associated Aromatoleum sub-groups.</title>
        <authorList>
            <person name="Lafos M."/>
            <person name="Maluk M."/>
            <person name="Batista M."/>
            <person name="Junghare M."/>
            <person name="Carmona M."/>
            <person name="Faoro H."/>
            <person name="Cruz L.M."/>
            <person name="Battistoni F."/>
            <person name="De Souza E."/>
            <person name="Pedrosa F."/>
            <person name="Chen W.-M."/>
            <person name="Poole P.S."/>
            <person name="Dixon R.A."/>
            <person name="James E.K."/>
        </authorList>
    </citation>
    <scope>NUCLEOTIDE SEQUENCE [LARGE SCALE GENOMIC DNA]</scope>
    <source>
        <strain evidence="4 5">T</strain>
    </source>
</reference>
<dbReference type="Gene3D" id="1.10.443.10">
    <property type="entry name" value="Intergrase catalytic core"/>
    <property type="match status" value="1"/>
</dbReference>
<gene>
    <name evidence="4" type="ORF">GPA27_01855</name>
</gene>
<evidence type="ECO:0000313" key="4">
    <source>
        <dbReference type="EMBL" id="NMF96141.1"/>
    </source>
</evidence>
<dbReference type="PANTHER" id="PTHR30349">
    <property type="entry name" value="PHAGE INTEGRASE-RELATED"/>
    <property type="match status" value="1"/>
</dbReference>
<keyword evidence="5" id="KW-1185">Reference proteome</keyword>
<dbReference type="PROSITE" id="PS51898">
    <property type="entry name" value="TYR_RECOMBINASE"/>
    <property type="match status" value="1"/>
</dbReference>
<sequence length="386" mass="44772">MTKTHQKPTIYLKLTRRTAMARNTSTNGIREIVLDDGTKRFEARVHRSGEPAKSKRFKTRTEALKWKRQLDSAIDVGRPARDRKTVLIRDIIDDYLAYKNASLKPLPSNKVTDYQRVRDDLAEWSISKLTNIDVENYVRLLLGEPIKRDAKKEDAKRPKRTYKPATVRKFYYALKKAVEWHSKTYKYHVDEHLFSFEKGTIPDGWSGKRERRLKADEERRLYAAGLDREHTFTEADWRAIIGFALETAMREQEIVGVQWKCLANDDRKLNIPGELTKTGRPRVVLLSLRAREIVAEQRANCPPGEARIFHQFPTPDSVCVSFARLCKRAKVSNLTFHDLRHEATSRLCESGKLNMMQIMEMTGHSSMTTFQGYLHLLKHETSVVLD</sequence>
<dbReference type="InterPro" id="IPR002104">
    <property type="entry name" value="Integrase_catalytic"/>
</dbReference>
<keyword evidence="2" id="KW-0233">DNA recombination</keyword>
<comment type="caution">
    <text evidence="4">The sequence shown here is derived from an EMBL/GenBank/DDBJ whole genome shotgun (WGS) entry which is preliminary data.</text>
</comment>
<dbReference type="Proteomes" id="UP000634522">
    <property type="component" value="Unassembled WGS sequence"/>
</dbReference>
<dbReference type="EMBL" id="WTVS01000002">
    <property type="protein sequence ID" value="NMF96141.1"/>
    <property type="molecule type" value="Genomic_DNA"/>
</dbReference>
<dbReference type="InterPro" id="IPR050090">
    <property type="entry name" value="Tyrosine_recombinase_XerCD"/>
</dbReference>
<evidence type="ECO:0000256" key="2">
    <source>
        <dbReference type="ARBA" id="ARBA00023172"/>
    </source>
</evidence>
<dbReference type="InterPro" id="IPR011010">
    <property type="entry name" value="DNA_brk_join_enz"/>
</dbReference>
<accession>A0ABX1NA22</accession>
<dbReference type="CDD" id="cd00796">
    <property type="entry name" value="INT_Rci_Hp1_C"/>
    <property type="match status" value="1"/>
</dbReference>
<keyword evidence="1" id="KW-0229">DNA integration</keyword>
<feature type="domain" description="Tyr recombinase" evidence="3">
    <location>
        <begin position="208"/>
        <end position="386"/>
    </location>
</feature>
<proteinExistence type="predicted"/>
<dbReference type="Pfam" id="PF00589">
    <property type="entry name" value="Phage_integrase"/>
    <property type="match status" value="1"/>
</dbReference>
<evidence type="ECO:0000313" key="5">
    <source>
        <dbReference type="Proteomes" id="UP000634522"/>
    </source>
</evidence>
<evidence type="ECO:0000259" key="3">
    <source>
        <dbReference type="PROSITE" id="PS51898"/>
    </source>
</evidence>
<dbReference type="PANTHER" id="PTHR30349:SF94">
    <property type="entry name" value="INTEGRASE_RECOMBINASE HI_1414-RELATED"/>
    <property type="match status" value="1"/>
</dbReference>